<dbReference type="EMBL" id="ACIJ02000016">
    <property type="protein sequence ID" value="EEX72341.1"/>
    <property type="molecule type" value="Genomic_DNA"/>
</dbReference>
<sequence length="94" mass="10620">MSGRRCDIFARSFCFVPCLCPFVYCLLPANYRLVAANYGLVGANDSLPAANNSTMRHCVRQTTPENRRKGLFCLKSLLPEVHTCLSCRILLWFS</sequence>
<gene>
    <name evidence="1" type="ORF">GCWU000325_00803</name>
</gene>
<dbReference type="AlphaFoldDB" id="C9LF22"/>
<reference evidence="1" key="1">
    <citation type="submission" date="2009-09" db="EMBL/GenBank/DDBJ databases">
        <authorList>
            <person name="Weinstock G."/>
            <person name="Sodergren E."/>
            <person name="Clifton S."/>
            <person name="Fulton L."/>
            <person name="Fulton B."/>
            <person name="Courtney L."/>
            <person name="Fronick C."/>
            <person name="Harrison M."/>
            <person name="Strong C."/>
            <person name="Farmer C."/>
            <person name="Delahaunty K."/>
            <person name="Markovic C."/>
            <person name="Hall O."/>
            <person name="Minx P."/>
            <person name="Tomlinson C."/>
            <person name="Mitreva M."/>
            <person name="Nelson J."/>
            <person name="Hou S."/>
            <person name="Wollam A."/>
            <person name="Pepin K.H."/>
            <person name="Johnson M."/>
            <person name="Bhonagiri V."/>
            <person name="Nash W.E."/>
            <person name="Warren W."/>
            <person name="Chinwalla A."/>
            <person name="Mardis E.R."/>
            <person name="Wilson R.K."/>
        </authorList>
    </citation>
    <scope>NUCLEOTIDE SEQUENCE [LARGE SCALE GENOMIC DNA]</scope>
    <source>
        <strain evidence="1">ATCC 51259</strain>
    </source>
</reference>
<name>C9LF22_9BACT</name>
<dbReference type="Proteomes" id="UP000003460">
    <property type="component" value="Unassembled WGS sequence"/>
</dbReference>
<comment type="caution">
    <text evidence="1">The sequence shown here is derived from an EMBL/GenBank/DDBJ whole genome shotgun (WGS) entry which is preliminary data.</text>
</comment>
<organism evidence="1 2">
    <name type="scientific">Alloprevotella tannerae ATCC 51259</name>
    <dbReference type="NCBI Taxonomy" id="626522"/>
    <lineage>
        <taxon>Bacteria</taxon>
        <taxon>Pseudomonadati</taxon>
        <taxon>Bacteroidota</taxon>
        <taxon>Bacteroidia</taxon>
        <taxon>Bacteroidales</taxon>
        <taxon>Prevotellaceae</taxon>
        <taxon>Alloprevotella</taxon>
    </lineage>
</organism>
<dbReference type="HOGENOM" id="CLU_2383733_0_0_10"/>
<keyword evidence="2" id="KW-1185">Reference proteome</keyword>
<evidence type="ECO:0000313" key="1">
    <source>
        <dbReference type="EMBL" id="EEX72341.1"/>
    </source>
</evidence>
<proteinExistence type="predicted"/>
<protein>
    <submittedName>
        <fullName evidence="1">Uncharacterized protein</fullName>
    </submittedName>
</protein>
<evidence type="ECO:0000313" key="2">
    <source>
        <dbReference type="Proteomes" id="UP000003460"/>
    </source>
</evidence>
<accession>C9LF22</accession>
<dbReference type="STRING" id="626522.GCWU000325_00803"/>